<organism evidence="1 2">
    <name type="scientific">Catharanthus roseus</name>
    <name type="common">Madagascar periwinkle</name>
    <name type="synonym">Vinca rosea</name>
    <dbReference type="NCBI Taxonomy" id="4058"/>
    <lineage>
        <taxon>Eukaryota</taxon>
        <taxon>Viridiplantae</taxon>
        <taxon>Streptophyta</taxon>
        <taxon>Embryophyta</taxon>
        <taxon>Tracheophyta</taxon>
        <taxon>Spermatophyta</taxon>
        <taxon>Magnoliopsida</taxon>
        <taxon>eudicotyledons</taxon>
        <taxon>Gunneridae</taxon>
        <taxon>Pentapetalae</taxon>
        <taxon>asterids</taxon>
        <taxon>lamiids</taxon>
        <taxon>Gentianales</taxon>
        <taxon>Apocynaceae</taxon>
        <taxon>Rauvolfioideae</taxon>
        <taxon>Vinceae</taxon>
        <taxon>Catharanthinae</taxon>
        <taxon>Catharanthus</taxon>
    </lineage>
</organism>
<reference evidence="2" key="1">
    <citation type="journal article" date="2023" name="Nat. Plants">
        <title>Single-cell RNA sequencing provides a high-resolution roadmap for understanding the multicellular compartmentation of specialized metabolism.</title>
        <authorList>
            <person name="Sun S."/>
            <person name="Shen X."/>
            <person name="Li Y."/>
            <person name="Li Y."/>
            <person name="Wang S."/>
            <person name="Li R."/>
            <person name="Zhang H."/>
            <person name="Shen G."/>
            <person name="Guo B."/>
            <person name="Wei J."/>
            <person name="Xu J."/>
            <person name="St-Pierre B."/>
            <person name="Chen S."/>
            <person name="Sun C."/>
        </authorList>
    </citation>
    <scope>NUCLEOTIDE SEQUENCE [LARGE SCALE GENOMIC DNA]</scope>
</reference>
<accession>A0ACC0AEJ2</accession>
<proteinExistence type="predicted"/>
<evidence type="ECO:0000313" key="1">
    <source>
        <dbReference type="EMBL" id="KAI5658398.1"/>
    </source>
</evidence>
<sequence>MASYEPMTTLNSNETNKIVWDGNYREISVTISITADDKSRVTTLSLMKSYVAHRSTLTLTLLSEPPALPSASLLGSGDDAGSSFFRRDAFAASSATACCSASALQLLLCHFLPNRDCAARTRLLGAPPVLESGPLGFNMDKYFEKWKKSSKLEPVEEISSKKSRVGVGFSDCEIIGDLGLRNPLMVILMKIEMN</sequence>
<dbReference type="EMBL" id="CM044706">
    <property type="protein sequence ID" value="KAI5658398.1"/>
    <property type="molecule type" value="Genomic_DNA"/>
</dbReference>
<gene>
    <name evidence="1" type="ORF">M9H77_27191</name>
</gene>
<protein>
    <submittedName>
        <fullName evidence="1">Uncharacterized protein</fullName>
    </submittedName>
</protein>
<keyword evidence="2" id="KW-1185">Reference proteome</keyword>
<name>A0ACC0AEJ2_CATRO</name>
<dbReference type="Proteomes" id="UP001060085">
    <property type="component" value="Linkage Group LG06"/>
</dbReference>
<comment type="caution">
    <text evidence="1">The sequence shown here is derived from an EMBL/GenBank/DDBJ whole genome shotgun (WGS) entry which is preliminary data.</text>
</comment>
<evidence type="ECO:0000313" key="2">
    <source>
        <dbReference type="Proteomes" id="UP001060085"/>
    </source>
</evidence>